<evidence type="ECO:0000313" key="2">
    <source>
        <dbReference type="EMBL" id="GLC32446.1"/>
    </source>
</evidence>
<evidence type="ECO:0000256" key="1">
    <source>
        <dbReference type="SAM" id="Phobius"/>
    </source>
</evidence>
<evidence type="ECO:0008006" key="4">
    <source>
        <dbReference type="Google" id="ProtNLM"/>
    </source>
</evidence>
<sequence>MFLRQEFYDFVLNIIKCFLILIIFGVLLPQIVDYFLYSIYKSNIYDNSILVYNLIDNNYKILYNYIYIFKLLFSA</sequence>
<keyword evidence="1" id="KW-0812">Transmembrane</keyword>
<evidence type="ECO:0000313" key="3">
    <source>
        <dbReference type="Proteomes" id="UP001208567"/>
    </source>
</evidence>
<keyword evidence="3" id="KW-1185">Reference proteome</keyword>
<reference evidence="2 3" key="1">
    <citation type="journal article" date="2024" name="Int. J. Syst. Evol. Microbiol.">
        <title>Clostridium omnivorum sp. nov., isolated from anoxic soil under the treatment of reductive soil disinfestation.</title>
        <authorList>
            <person name="Ueki A."/>
            <person name="Tonouchi A."/>
            <person name="Kaku N."/>
            <person name="Honma S."/>
            <person name="Ueki K."/>
        </authorList>
    </citation>
    <scope>NUCLEOTIDE SEQUENCE [LARGE SCALE GENOMIC DNA]</scope>
    <source>
        <strain evidence="2 3">E14</strain>
    </source>
</reference>
<accession>A0ABQ5NB64</accession>
<keyword evidence="1" id="KW-0472">Membrane</keyword>
<dbReference type="Proteomes" id="UP001208567">
    <property type="component" value="Unassembled WGS sequence"/>
</dbReference>
<protein>
    <recommendedName>
        <fullName evidence="4">Endonuclease III</fullName>
    </recommendedName>
</protein>
<proteinExistence type="predicted"/>
<name>A0ABQ5NB64_9CLOT</name>
<dbReference type="EMBL" id="BRXR01000001">
    <property type="protein sequence ID" value="GLC32446.1"/>
    <property type="molecule type" value="Genomic_DNA"/>
</dbReference>
<organism evidence="2 3">
    <name type="scientific">Clostridium omnivorum</name>
    <dbReference type="NCBI Taxonomy" id="1604902"/>
    <lineage>
        <taxon>Bacteria</taxon>
        <taxon>Bacillati</taxon>
        <taxon>Bacillota</taxon>
        <taxon>Clostridia</taxon>
        <taxon>Eubacteriales</taxon>
        <taxon>Clostridiaceae</taxon>
        <taxon>Clostridium</taxon>
    </lineage>
</organism>
<comment type="caution">
    <text evidence="2">The sequence shown here is derived from an EMBL/GenBank/DDBJ whole genome shotgun (WGS) entry which is preliminary data.</text>
</comment>
<gene>
    <name evidence="2" type="ORF">bsdE14_38560</name>
</gene>
<keyword evidence="1" id="KW-1133">Transmembrane helix</keyword>
<feature type="transmembrane region" description="Helical" evidence="1">
    <location>
        <begin position="7"/>
        <end position="28"/>
    </location>
</feature>